<evidence type="ECO:0000256" key="4">
    <source>
        <dbReference type="ARBA" id="ARBA00023163"/>
    </source>
</evidence>
<proteinExistence type="inferred from homology"/>
<accession>A0ABU4FK53</accession>
<dbReference type="Pfam" id="PF00126">
    <property type="entry name" value="HTH_1"/>
    <property type="match status" value="1"/>
</dbReference>
<dbReference type="SUPFAM" id="SSF46785">
    <property type="entry name" value="Winged helix' DNA-binding domain"/>
    <property type="match status" value="1"/>
</dbReference>
<protein>
    <submittedName>
        <fullName evidence="6">LysR family transcriptional regulator</fullName>
    </submittedName>
</protein>
<dbReference type="PANTHER" id="PTHR30346:SF0">
    <property type="entry name" value="HCA OPERON TRANSCRIPTIONAL ACTIVATOR HCAR"/>
    <property type="match status" value="1"/>
</dbReference>
<dbReference type="InterPro" id="IPR000847">
    <property type="entry name" value="LysR_HTH_N"/>
</dbReference>
<dbReference type="PRINTS" id="PR00039">
    <property type="entry name" value="HTHLYSR"/>
</dbReference>
<evidence type="ECO:0000313" key="6">
    <source>
        <dbReference type="EMBL" id="MDV7220990.1"/>
    </source>
</evidence>
<organism evidence="6 7">
    <name type="scientific">Streptomyces prunicolor</name>
    <dbReference type="NCBI Taxonomy" id="67348"/>
    <lineage>
        <taxon>Bacteria</taxon>
        <taxon>Bacillati</taxon>
        <taxon>Actinomycetota</taxon>
        <taxon>Actinomycetes</taxon>
        <taxon>Kitasatosporales</taxon>
        <taxon>Streptomycetaceae</taxon>
        <taxon>Streptomyces</taxon>
    </lineage>
</organism>
<name>A0ABU4FK53_9ACTN</name>
<dbReference type="RefSeq" id="WP_317774397.1">
    <property type="nucleotide sequence ID" value="NZ_JAWMAJ010000152.1"/>
</dbReference>
<dbReference type="Pfam" id="PF03466">
    <property type="entry name" value="LysR_substrate"/>
    <property type="match status" value="1"/>
</dbReference>
<evidence type="ECO:0000313" key="7">
    <source>
        <dbReference type="Proteomes" id="UP001187346"/>
    </source>
</evidence>
<evidence type="ECO:0000256" key="1">
    <source>
        <dbReference type="ARBA" id="ARBA00009437"/>
    </source>
</evidence>
<reference evidence="6 7" key="1">
    <citation type="submission" date="2023-10" db="EMBL/GenBank/DDBJ databases">
        <title>Characterization of rhizosphere-enriched actinobacteria from wheat plants lab-grown on chernevaya soil.</title>
        <authorList>
            <person name="Tikhonova E.N."/>
            <person name="Konopkin A."/>
            <person name="Kravchenko I.K."/>
        </authorList>
    </citation>
    <scope>NUCLEOTIDE SEQUENCE [LARGE SCALE GENOMIC DNA]</scope>
    <source>
        <strain evidence="6 7">RR29</strain>
    </source>
</reference>
<keyword evidence="2" id="KW-0805">Transcription regulation</keyword>
<evidence type="ECO:0000259" key="5">
    <source>
        <dbReference type="PROSITE" id="PS50931"/>
    </source>
</evidence>
<dbReference type="InterPro" id="IPR036390">
    <property type="entry name" value="WH_DNA-bd_sf"/>
</dbReference>
<dbReference type="InterPro" id="IPR005119">
    <property type="entry name" value="LysR_subst-bd"/>
</dbReference>
<comment type="similarity">
    <text evidence="1">Belongs to the LysR transcriptional regulatory family.</text>
</comment>
<dbReference type="SUPFAM" id="SSF53850">
    <property type="entry name" value="Periplasmic binding protein-like II"/>
    <property type="match status" value="1"/>
</dbReference>
<dbReference type="CDD" id="cd08414">
    <property type="entry name" value="PBP2_LTTR_aromatics_like"/>
    <property type="match status" value="1"/>
</dbReference>
<dbReference type="Gene3D" id="3.40.190.10">
    <property type="entry name" value="Periplasmic binding protein-like II"/>
    <property type="match status" value="2"/>
</dbReference>
<dbReference type="Gene3D" id="1.10.10.10">
    <property type="entry name" value="Winged helix-like DNA-binding domain superfamily/Winged helix DNA-binding domain"/>
    <property type="match status" value="1"/>
</dbReference>
<dbReference type="PANTHER" id="PTHR30346">
    <property type="entry name" value="TRANSCRIPTIONAL DUAL REGULATOR HCAR-RELATED"/>
    <property type="match status" value="1"/>
</dbReference>
<keyword evidence="3" id="KW-0238">DNA-binding</keyword>
<comment type="caution">
    <text evidence="6">The sequence shown here is derived from an EMBL/GenBank/DDBJ whole genome shotgun (WGS) entry which is preliminary data.</text>
</comment>
<sequence length="301" mass="32069">MRYFIAVCEEGGFSRAARRLGMTQPALSRAVRTLEAAVGVELVVRTAQTVEITEAGMLLLEEARELDERSLAAVERVRTASRAEPSLRVTAQSYDAPLAAELLAAPGSSGRAAPEVPITVVAQCPGLQIGALREGRVDVAFLRGPYAPRSLDRELLWREPRVALLSAAHPLAGRARLHVDELSRDPVAVWPQMTPQEQEHWAGADHDGHAWLRGPEVTSASDVVAVVQLGQAIAFVPVSSLPLAAGLPGIEVRPVDGISPSELHLAWRADSTSMRVAAFVGHVTDVATTWVAADGSRAAVS</sequence>
<evidence type="ECO:0000256" key="3">
    <source>
        <dbReference type="ARBA" id="ARBA00023125"/>
    </source>
</evidence>
<keyword evidence="4" id="KW-0804">Transcription</keyword>
<dbReference type="InterPro" id="IPR036388">
    <property type="entry name" value="WH-like_DNA-bd_sf"/>
</dbReference>
<feature type="domain" description="HTH lysR-type" evidence="5">
    <location>
        <begin position="1"/>
        <end position="53"/>
    </location>
</feature>
<dbReference type="Proteomes" id="UP001187346">
    <property type="component" value="Unassembled WGS sequence"/>
</dbReference>
<dbReference type="EMBL" id="JAWMAJ010000152">
    <property type="protein sequence ID" value="MDV7220990.1"/>
    <property type="molecule type" value="Genomic_DNA"/>
</dbReference>
<keyword evidence="7" id="KW-1185">Reference proteome</keyword>
<gene>
    <name evidence="6" type="ORF">R5A26_34130</name>
</gene>
<evidence type="ECO:0000256" key="2">
    <source>
        <dbReference type="ARBA" id="ARBA00023015"/>
    </source>
</evidence>
<dbReference type="PROSITE" id="PS50931">
    <property type="entry name" value="HTH_LYSR"/>
    <property type="match status" value="1"/>
</dbReference>